<keyword evidence="3" id="KW-1185">Reference proteome</keyword>
<reference evidence="2 3" key="1">
    <citation type="journal article" date="2019" name="Sci. Rep.">
        <title>Orb-weaving spider Araneus ventricosus genome elucidates the spidroin gene catalogue.</title>
        <authorList>
            <person name="Kono N."/>
            <person name="Nakamura H."/>
            <person name="Ohtoshi R."/>
            <person name="Moran D.A.P."/>
            <person name="Shinohara A."/>
            <person name="Yoshida Y."/>
            <person name="Fujiwara M."/>
            <person name="Mori M."/>
            <person name="Tomita M."/>
            <person name="Arakawa K."/>
        </authorList>
    </citation>
    <scope>NUCLEOTIDE SEQUENCE [LARGE SCALE GENOMIC DNA]</scope>
</reference>
<feature type="non-terminal residue" evidence="2">
    <location>
        <position position="135"/>
    </location>
</feature>
<evidence type="ECO:0000256" key="1">
    <source>
        <dbReference type="SAM" id="Phobius"/>
    </source>
</evidence>
<gene>
    <name evidence="2" type="ORF">AVEN_68997_1</name>
</gene>
<dbReference type="AlphaFoldDB" id="A0A4Y2REE3"/>
<sequence>MNLPGQSLLVIYVIIMRFFVLAALGILTGARSTEDICRYYAHDKCKVYSIIPRPFPSNEEELKNACSNLDTIKGCITEYMKTCLEKESSSQEYRQYMNEDELEREKNRIFRILKDDERLIDVATEICSENSKLRT</sequence>
<dbReference type="Proteomes" id="UP000499080">
    <property type="component" value="Unassembled WGS sequence"/>
</dbReference>
<evidence type="ECO:0000313" key="2">
    <source>
        <dbReference type="EMBL" id="GBN74127.1"/>
    </source>
</evidence>
<keyword evidence="1" id="KW-1133">Transmembrane helix</keyword>
<protein>
    <submittedName>
        <fullName evidence="2">Uncharacterized protein</fullName>
    </submittedName>
</protein>
<dbReference type="EMBL" id="BGPR01016777">
    <property type="protein sequence ID" value="GBN74127.1"/>
    <property type="molecule type" value="Genomic_DNA"/>
</dbReference>
<comment type="caution">
    <text evidence="2">The sequence shown here is derived from an EMBL/GenBank/DDBJ whole genome shotgun (WGS) entry which is preliminary data.</text>
</comment>
<accession>A0A4Y2REE3</accession>
<name>A0A4Y2REE3_ARAVE</name>
<proteinExistence type="predicted"/>
<feature type="transmembrane region" description="Helical" evidence="1">
    <location>
        <begin position="6"/>
        <end position="30"/>
    </location>
</feature>
<dbReference type="OrthoDB" id="10580315at2759"/>
<keyword evidence="1" id="KW-0812">Transmembrane</keyword>
<organism evidence="2 3">
    <name type="scientific">Araneus ventricosus</name>
    <name type="common">Orbweaver spider</name>
    <name type="synonym">Epeira ventricosa</name>
    <dbReference type="NCBI Taxonomy" id="182803"/>
    <lineage>
        <taxon>Eukaryota</taxon>
        <taxon>Metazoa</taxon>
        <taxon>Ecdysozoa</taxon>
        <taxon>Arthropoda</taxon>
        <taxon>Chelicerata</taxon>
        <taxon>Arachnida</taxon>
        <taxon>Araneae</taxon>
        <taxon>Araneomorphae</taxon>
        <taxon>Entelegynae</taxon>
        <taxon>Araneoidea</taxon>
        <taxon>Araneidae</taxon>
        <taxon>Araneus</taxon>
    </lineage>
</organism>
<keyword evidence="1" id="KW-0472">Membrane</keyword>
<evidence type="ECO:0000313" key="3">
    <source>
        <dbReference type="Proteomes" id="UP000499080"/>
    </source>
</evidence>